<proteinExistence type="predicted"/>
<gene>
    <name evidence="1" type="ORF">GCM10007901_05580</name>
</gene>
<comment type="caution">
    <text evidence="1">The sequence shown here is derived from an EMBL/GenBank/DDBJ whole genome shotgun (WGS) entry which is preliminary data.</text>
</comment>
<protein>
    <submittedName>
        <fullName evidence="1">Uncharacterized protein</fullName>
    </submittedName>
</protein>
<dbReference type="Proteomes" id="UP001156670">
    <property type="component" value="Unassembled WGS sequence"/>
</dbReference>
<reference evidence="2" key="1">
    <citation type="journal article" date="2019" name="Int. J. Syst. Evol. Microbiol.">
        <title>The Global Catalogue of Microorganisms (GCM) 10K type strain sequencing project: providing services to taxonomists for standard genome sequencing and annotation.</title>
        <authorList>
            <consortium name="The Broad Institute Genomics Platform"/>
            <consortium name="The Broad Institute Genome Sequencing Center for Infectious Disease"/>
            <person name="Wu L."/>
            <person name="Ma J."/>
        </authorList>
    </citation>
    <scope>NUCLEOTIDE SEQUENCE [LARGE SCALE GENOMIC DNA]</scope>
    <source>
        <strain evidence="2">NBRC 111980</strain>
    </source>
</reference>
<sequence>MIQSTIVDAEQRIKRMLCDQRFNVRQFHRAVHLECCATRRLLLEINRSIALGNRKGWDAEAREATR</sequence>
<evidence type="ECO:0000313" key="2">
    <source>
        <dbReference type="Proteomes" id="UP001156670"/>
    </source>
</evidence>
<evidence type="ECO:0000313" key="1">
    <source>
        <dbReference type="EMBL" id="GLQ91608.1"/>
    </source>
</evidence>
<name>A0ABQ5XIX1_9GAMM</name>
<dbReference type="EMBL" id="BSOB01000005">
    <property type="protein sequence ID" value="GLQ91608.1"/>
    <property type="molecule type" value="Genomic_DNA"/>
</dbReference>
<keyword evidence="2" id="KW-1185">Reference proteome</keyword>
<organism evidence="1 2">
    <name type="scientific">Dyella acidisoli</name>
    <dbReference type="NCBI Taxonomy" id="1867834"/>
    <lineage>
        <taxon>Bacteria</taxon>
        <taxon>Pseudomonadati</taxon>
        <taxon>Pseudomonadota</taxon>
        <taxon>Gammaproteobacteria</taxon>
        <taxon>Lysobacterales</taxon>
        <taxon>Rhodanobacteraceae</taxon>
        <taxon>Dyella</taxon>
    </lineage>
</organism>
<accession>A0ABQ5XIX1</accession>